<accession>A0ABU8RUX9</accession>
<reference evidence="3 4" key="1">
    <citation type="submission" date="2024-03" db="EMBL/GenBank/DDBJ databases">
        <authorList>
            <person name="Jo J.-H."/>
        </authorList>
    </citation>
    <scope>NUCLEOTIDE SEQUENCE [LARGE SCALE GENOMIC DNA]</scope>
    <source>
        <strain evidence="3 4">PS1R-30</strain>
    </source>
</reference>
<gene>
    <name evidence="3" type="ORF">WG901_09640</name>
</gene>
<evidence type="ECO:0000313" key="3">
    <source>
        <dbReference type="EMBL" id="MEJ5976895.1"/>
    </source>
</evidence>
<dbReference type="SUPFAM" id="SSF53474">
    <property type="entry name" value="alpha/beta-Hydrolases"/>
    <property type="match status" value="1"/>
</dbReference>
<dbReference type="RefSeq" id="WP_339586854.1">
    <property type="nucleotide sequence ID" value="NZ_JBBHJZ010000002.1"/>
</dbReference>
<comment type="caution">
    <text evidence="3">The sequence shown here is derived from an EMBL/GenBank/DDBJ whole genome shotgun (WGS) entry which is preliminary data.</text>
</comment>
<evidence type="ECO:0000259" key="2">
    <source>
        <dbReference type="Pfam" id="PF07859"/>
    </source>
</evidence>
<dbReference type="PANTHER" id="PTHR48081:SF8">
    <property type="entry name" value="ALPHA_BETA HYDROLASE FOLD-3 DOMAIN-CONTAINING PROTEIN-RELATED"/>
    <property type="match status" value="1"/>
</dbReference>
<evidence type="ECO:0000313" key="4">
    <source>
        <dbReference type="Proteomes" id="UP001361239"/>
    </source>
</evidence>
<protein>
    <submittedName>
        <fullName evidence="3">Alpha/beta hydrolase</fullName>
    </submittedName>
</protein>
<evidence type="ECO:0000256" key="1">
    <source>
        <dbReference type="ARBA" id="ARBA00022801"/>
    </source>
</evidence>
<dbReference type="PANTHER" id="PTHR48081">
    <property type="entry name" value="AB HYDROLASE SUPERFAMILY PROTEIN C4A8.06C"/>
    <property type="match status" value="1"/>
</dbReference>
<organism evidence="3 4">
    <name type="scientific">Novosphingobium anseongense</name>
    <dbReference type="NCBI Taxonomy" id="3133436"/>
    <lineage>
        <taxon>Bacteria</taxon>
        <taxon>Pseudomonadati</taxon>
        <taxon>Pseudomonadota</taxon>
        <taxon>Alphaproteobacteria</taxon>
        <taxon>Sphingomonadales</taxon>
        <taxon>Sphingomonadaceae</taxon>
        <taxon>Novosphingobium</taxon>
    </lineage>
</organism>
<keyword evidence="1 3" id="KW-0378">Hydrolase</keyword>
<feature type="domain" description="Alpha/beta hydrolase fold-3" evidence="2">
    <location>
        <begin position="103"/>
        <end position="311"/>
    </location>
</feature>
<dbReference type="Gene3D" id="3.40.50.1820">
    <property type="entry name" value="alpha/beta hydrolase"/>
    <property type="match status" value="1"/>
</dbReference>
<dbReference type="InterPro" id="IPR013094">
    <property type="entry name" value="AB_hydrolase_3"/>
</dbReference>
<dbReference type="EMBL" id="JBBHJZ010000002">
    <property type="protein sequence ID" value="MEJ5976895.1"/>
    <property type="molecule type" value="Genomic_DNA"/>
</dbReference>
<proteinExistence type="predicted"/>
<dbReference type="Pfam" id="PF07859">
    <property type="entry name" value="Abhydrolase_3"/>
    <property type="match status" value="1"/>
</dbReference>
<dbReference type="InterPro" id="IPR050300">
    <property type="entry name" value="GDXG_lipolytic_enzyme"/>
</dbReference>
<sequence length="337" mass="35715">MPLLGIGTAAAQSPAALTDEEYVTRYVHPELRAMARQFVAMGKMMPGFTAANLPMMRKGMEAQPIKKLATPAIEKRQIPGGPGQPPVTVHLINARPGASRPVIVHMHGGGYIIGNATQNYADLQGICQALDCAAVSVDYRLAPETGYAGSTADNYAALKWTHASAAELGIDPARIAVMGESAGGGHAAILVIVARDRGEVPVAFQCLVYPMIDDRTGSTRQPAPHIGRLLWTRERNAFGWRSFLGMEPGGRRVPAAAVPARVTNLAGLPPTWIGVGSLDLFYDEDVDYAQRLNAAGVTSELIVVPGAFHGFDTADSPVSKRFASAKIDALRRGLGIG</sequence>
<keyword evidence="4" id="KW-1185">Reference proteome</keyword>
<dbReference type="InterPro" id="IPR029058">
    <property type="entry name" value="AB_hydrolase_fold"/>
</dbReference>
<dbReference type="GO" id="GO:0016787">
    <property type="term" value="F:hydrolase activity"/>
    <property type="evidence" value="ECO:0007669"/>
    <property type="project" value="UniProtKB-KW"/>
</dbReference>
<dbReference type="Proteomes" id="UP001361239">
    <property type="component" value="Unassembled WGS sequence"/>
</dbReference>
<name>A0ABU8RUX9_9SPHN</name>